<name>A0A8H6L739_9LECA</name>
<dbReference type="InterPro" id="IPR001563">
    <property type="entry name" value="Peptidase_S10"/>
</dbReference>
<keyword evidence="2" id="KW-0121">Carboxypeptidase</keyword>
<keyword evidence="4" id="KW-0378">Hydrolase</keyword>
<keyword evidence="5" id="KW-0325">Glycoprotein</keyword>
<dbReference type="GeneID" id="59285775"/>
<comment type="caution">
    <text evidence="7">The sequence shown here is derived from an EMBL/GenBank/DDBJ whole genome shotgun (WGS) entry which is preliminary data.</text>
</comment>
<keyword evidence="8" id="KW-1185">Reference proteome</keyword>
<evidence type="ECO:0000256" key="3">
    <source>
        <dbReference type="ARBA" id="ARBA00022670"/>
    </source>
</evidence>
<evidence type="ECO:0000256" key="2">
    <source>
        <dbReference type="ARBA" id="ARBA00022645"/>
    </source>
</evidence>
<dbReference type="OrthoDB" id="443318at2759"/>
<evidence type="ECO:0000313" key="7">
    <source>
        <dbReference type="EMBL" id="KAF6237909.1"/>
    </source>
</evidence>
<dbReference type="EMBL" id="JACCJC010000012">
    <property type="protein sequence ID" value="KAF6237909.1"/>
    <property type="molecule type" value="Genomic_DNA"/>
</dbReference>
<sequence length="575" mass="62914">MFLPTVAITFSLFGATLSQFVSPPTNLTTATGYAGFKVRYKQVPPGICEQRSDLKSYAGYVDISPDTHIFFWFFETRNGNPTKAPLTSWINGGPGSSSMIGLFQEQGPCRVNSIGNVVNNPYAWTEASNMIFIDQPAQVGFSYSVPVPGYISPDDGSVVLLPNGTCPNDNITQGTCGTYSDPNVTDTPTTTSAAAPAFWATLQGFMGAFPQYSRETFHFSTESYGGHYGPVFNEYIESQNAKAIPGAHNISLETVLIGNGWYNPLIQYQAYYNFTVYPGNTYDYFPYNDTIAAKVYKNLYGTGNCVDQLNECAATGSNVICSAADNYCADNVESIYDEVLNRDEYDIRELEPDPFPPEFYVAYLNTPIVQSAIGAFQNYTEYSAAVGDAFNTTGDDGREDGTVADMLELLEQGITVMMYTGDADYNCNWLGGEVVSNEIGQPGFNCSGYTNVLTSDGIVHGQVKQSGAFSFVRIYESGHEVPFYQPEIALAIFERAIAGLDIATGLVNATSDYRTFGPPTSDYREGNATVQFEVVNTNTTYNTTTNEPNPPLMGRFAKRQGEQLHYGKVLKPVKL</sequence>
<evidence type="ECO:0000256" key="5">
    <source>
        <dbReference type="ARBA" id="ARBA00023180"/>
    </source>
</evidence>
<dbReference type="PANTHER" id="PTHR11802">
    <property type="entry name" value="SERINE PROTEASE FAMILY S10 SERINE CARBOXYPEPTIDASE"/>
    <property type="match status" value="1"/>
</dbReference>
<keyword evidence="3" id="KW-0645">Protease</keyword>
<dbReference type="Pfam" id="PF00450">
    <property type="entry name" value="Peptidase_S10"/>
    <property type="match status" value="1"/>
</dbReference>
<evidence type="ECO:0000256" key="4">
    <source>
        <dbReference type="ARBA" id="ARBA00022801"/>
    </source>
</evidence>
<dbReference type="SUPFAM" id="SSF53474">
    <property type="entry name" value="alpha/beta-Hydrolases"/>
    <property type="match status" value="1"/>
</dbReference>
<comment type="similarity">
    <text evidence="1">Belongs to the peptidase S10 family.</text>
</comment>
<evidence type="ECO:0000313" key="8">
    <source>
        <dbReference type="Proteomes" id="UP000578531"/>
    </source>
</evidence>
<dbReference type="AlphaFoldDB" id="A0A8H6L739"/>
<dbReference type="PRINTS" id="PR00724">
    <property type="entry name" value="CRBOXYPTASEC"/>
</dbReference>
<dbReference type="GO" id="GO:0006508">
    <property type="term" value="P:proteolysis"/>
    <property type="evidence" value="ECO:0007669"/>
    <property type="project" value="UniProtKB-KW"/>
</dbReference>
<dbReference type="Gene3D" id="3.40.50.1820">
    <property type="entry name" value="alpha/beta hydrolase"/>
    <property type="match status" value="1"/>
</dbReference>
<feature type="chain" id="PRO_5034124429" evidence="6">
    <location>
        <begin position="19"/>
        <end position="575"/>
    </location>
</feature>
<dbReference type="Proteomes" id="UP000578531">
    <property type="component" value="Unassembled WGS sequence"/>
</dbReference>
<proteinExistence type="inferred from homology"/>
<dbReference type="GO" id="GO:0004185">
    <property type="term" value="F:serine-type carboxypeptidase activity"/>
    <property type="evidence" value="ECO:0007669"/>
    <property type="project" value="InterPro"/>
</dbReference>
<dbReference type="PANTHER" id="PTHR11802:SF64">
    <property type="entry name" value="CARBOXYPEPTIDASE"/>
    <property type="match status" value="1"/>
</dbReference>
<reference evidence="7 8" key="1">
    <citation type="journal article" date="2020" name="Genomics">
        <title>Complete, high-quality genomes from long-read metagenomic sequencing of two wolf lichen thalli reveals enigmatic genome architecture.</title>
        <authorList>
            <person name="McKenzie S.K."/>
            <person name="Walston R.F."/>
            <person name="Allen J.L."/>
        </authorList>
    </citation>
    <scope>NUCLEOTIDE SEQUENCE [LARGE SCALE GENOMIC DNA]</scope>
    <source>
        <strain evidence="7">WasteWater2</strain>
    </source>
</reference>
<keyword evidence="6" id="KW-0732">Signal</keyword>
<accession>A0A8H6L739</accession>
<dbReference type="GO" id="GO:0000324">
    <property type="term" value="C:fungal-type vacuole"/>
    <property type="evidence" value="ECO:0007669"/>
    <property type="project" value="TreeGrafter"/>
</dbReference>
<dbReference type="InterPro" id="IPR029058">
    <property type="entry name" value="AB_hydrolase_fold"/>
</dbReference>
<protein>
    <submittedName>
        <fullName evidence="7">Uncharacterized protein</fullName>
    </submittedName>
</protein>
<feature type="signal peptide" evidence="6">
    <location>
        <begin position="1"/>
        <end position="18"/>
    </location>
</feature>
<organism evidence="7 8">
    <name type="scientific">Letharia columbiana</name>
    <dbReference type="NCBI Taxonomy" id="112416"/>
    <lineage>
        <taxon>Eukaryota</taxon>
        <taxon>Fungi</taxon>
        <taxon>Dikarya</taxon>
        <taxon>Ascomycota</taxon>
        <taxon>Pezizomycotina</taxon>
        <taxon>Lecanoromycetes</taxon>
        <taxon>OSLEUM clade</taxon>
        <taxon>Lecanoromycetidae</taxon>
        <taxon>Lecanorales</taxon>
        <taxon>Lecanorineae</taxon>
        <taxon>Parmeliaceae</taxon>
        <taxon>Letharia</taxon>
    </lineage>
</organism>
<dbReference type="RefSeq" id="XP_037167227.1">
    <property type="nucleotide sequence ID" value="XM_037306034.1"/>
</dbReference>
<gene>
    <name evidence="7" type="ORF">HO173_004110</name>
</gene>
<evidence type="ECO:0000256" key="1">
    <source>
        <dbReference type="ARBA" id="ARBA00009431"/>
    </source>
</evidence>
<evidence type="ECO:0000256" key="6">
    <source>
        <dbReference type="SAM" id="SignalP"/>
    </source>
</evidence>